<accession>A0ABT9MS59</accession>
<dbReference type="Proteomes" id="UP001240984">
    <property type="component" value="Unassembled WGS sequence"/>
</dbReference>
<proteinExistence type="predicted"/>
<sequence length="38" mass="3954">MPRGSSSARCARTAEPFDDAIAGAVALLSALRAEEEHP</sequence>
<name>A0ABT9MS59_9ACTN</name>
<evidence type="ECO:0000313" key="1">
    <source>
        <dbReference type="EMBL" id="MDP9794250.1"/>
    </source>
</evidence>
<dbReference type="EMBL" id="JAUSRA010000001">
    <property type="protein sequence ID" value="MDP9794250.1"/>
    <property type="molecule type" value="Genomic_DNA"/>
</dbReference>
<organism evidence="1 2">
    <name type="scientific">Catenuloplanes nepalensis</name>
    <dbReference type="NCBI Taxonomy" id="587533"/>
    <lineage>
        <taxon>Bacteria</taxon>
        <taxon>Bacillati</taxon>
        <taxon>Actinomycetota</taxon>
        <taxon>Actinomycetes</taxon>
        <taxon>Micromonosporales</taxon>
        <taxon>Micromonosporaceae</taxon>
        <taxon>Catenuloplanes</taxon>
    </lineage>
</organism>
<keyword evidence="2" id="KW-1185">Reference proteome</keyword>
<comment type="caution">
    <text evidence="1">The sequence shown here is derived from an EMBL/GenBank/DDBJ whole genome shotgun (WGS) entry which is preliminary data.</text>
</comment>
<protein>
    <submittedName>
        <fullName evidence="1">Uncharacterized protein</fullName>
    </submittedName>
</protein>
<reference evidence="1 2" key="1">
    <citation type="submission" date="2023-07" db="EMBL/GenBank/DDBJ databases">
        <title>Sequencing the genomes of 1000 actinobacteria strains.</title>
        <authorList>
            <person name="Klenk H.-P."/>
        </authorList>
    </citation>
    <scope>NUCLEOTIDE SEQUENCE [LARGE SCALE GENOMIC DNA]</scope>
    <source>
        <strain evidence="1 2">DSM 44710</strain>
    </source>
</reference>
<evidence type="ECO:0000313" key="2">
    <source>
        <dbReference type="Proteomes" id="UP001240984"/>
    </source>
</evidence>
<gene>
    <name evidence="1" type="ORF">J2S43_002762</name>
</gene>